<evidence type="ECO:0000256" key="6">
    <source>
        <dbReference type="ARBA" id="ARBA00023016"/>
    </source>
</evidence>
<keyword evidence="8" id="KW-1185">Reference proteome</keyword>
<keyword evidence="3" id="KW-0255">Endonuclease</keyword>
<dbReference type="RefSeq" id="WP_013683525.1">
    <property type="nucleotide sequence ID" value="NC_015320.1"/>
</dbReference>
<dbReference type="OrthoDB" id="100431at2157"/>
<name>F2KS12_ARCVS</name>
<keyword evidence="6" id="KW-0346">Stress response</keyword>
<evidence type="ECO:0000256" key="5">
    <source>
        <dbReference type="ARBA" id="ARBA00022884"/>
    </source>
</evidence>
<evidence type="ECO:0000256" key="2">
    <source>
        <dbReference type="ARBA" id="ARBA00022722"/>
    </source>
</evidence>
<dbReference type="InterPro" id="IPR038570">
    <property type="entry name" value="HicA_sf"/>
</dbReference>
<keyword evidence="5" id="KW-0694">RNA-binding</keyword>
<keyword evidence="2" id="KW-0540">Nuclease</keyword>
<dbReference type="Gene3D" id="3.30.920.30">
    <property type="entry name" value="Hypothetical protein"/>
    <property type="match status" value="1"/>
</dbReference>
<reference evidence="7 8" key="1">
    <citation type="submission" date="2011-03" db="EMBL/GenBank/DDBJ databases">
        <title>The complete genome of Archaeoglobus veneficus SNP6.</title>
        <authorList>
            <consortium name="US DOE Joint Genome Institute (JGI-PGF)"/>
            <person name="Lucas S."/>
            <person name="Copeland A."/>
            <person name="Lapidus A."/>
            <person name="Bruce D."/>
            <person name="Goodwin L."/>
            <person name="Pitluck S."/>
            <person name="Kyrpides N."/>
            <person name="Mavromatis K."/>
            <person name="Pagani I."/>
            <person name="Ivanova N."/>
            <person name="Mikhailova N."/>
            <person name="Lu M."/>
            <person name="Detter J.C."/>
            <person name="Tapia R."/>
            <person name="Han C."/>
            <person name="Land M."/>
            <person name="Hauser L."/>
            <person name="Markowitz V."/>
            <person name="Cheng J.-F."/>
            <person name="Hugenholtz P."/>
            <person name="Woyke T."/>
            <person name="Wu D."/>
            <person name="Spring S."/>
            <person name="Brambilla E."/>
            <person name="Klenk H.-P."/>
            <person name="Eisen J.A."/>
        </authorList>
    </citation>
    <scope>NUCLEOTIDE SEQUENCE [LARGE SCALE GENOMIC DNA]</scope>
    <source>
        <strain>SNP6</strain>
    </source>
</reference>
<dbReference type="EMBL" id="CP002588">
    <property type="protein sequence ID" value="AEA46853.1"/>
    <property type="molecule type" value="Genomic_DNA"/>
</dbReference>
<evidence type="ECO:0000256" key="1">
    <source>
        <dbReference type="ARBA" id="ARBA00022649"/>
    </source>
</evidence>
<accession>F2KS12</accession>
<dbReference type="STRING" id="693661.Arcve_0838"/>
<dbReference type="HOGENOM" id="CLU_179875_1_0_2"/>
<evidence type="ECO:0000313" key="8">
    <source>
        <dbReference type="Proteomes" id="UP000008136"/>
    </source>
</evidence>
<evidence type="ECO:0000256" key="3">
    <source>
        <dbReference type="ARBA" id="ARBA00022759"/>
    </source>
</evidence>
<proteinExistence type="predicted"/>
<dbReference type="eggNOG" id="arCOG08222">
    <property type="taxonomic scope" value="Archaea"/>
</dbReference>
<dbReference type="AlphaFoldDB" id="F2KS12"/>
<dbReference type="GeneID" id="10393941"/>
<gene>
    <name evidence="7" type="ordered locus">Arcve_0838</name>
</gene>
<dbReference type="Proteomes" id="UP000008136">
    <property type="component" value="Chromosome"/>
</dbReference>
<keyword evidence="4" id="KW-0378">Hydrolase</keyword>
<protein>
    <submittedName>
        <fullName evidence="7">YcfA family protein</fullName>
    </submittedName>
</protein>
<sequence>MSKTLKANKVRKALVKKGFKEKKSRHLKFTLHINGKKQRIWTVMSHSRKDIPIWLQKRMMKQLKFEAEEDFYNFVECPMSYEDYVSYLEKRGYL</sequence>
<dbReference type="Pfam" id="PF07927">
    <property type="entry name" value="HicA_toxin"/>
    <property type="match status" value="1"/>
</dbReference>
<keyword evidence="1" id="KW-1277">Toxin-antitoxin system</keyword>
<dbReference type="GO" id="GO:0003729">
    <property type="term" value="F:mRNA binding"/>
    <property type="evidence" value="ECO:0007669"/>
    <property type="project" value="InterPro"/>
</dbReference>
<organism evidence="7 8">
    <name type="scientific">Archaeoglobus veneficus (strain DSM 11195 / SNP6)</name>
    <dbReference type="NCBI Taxonomy" id="693661"/>
    <lineage>
        <taxon>Archaea</taxon>
        <taxon>Methanobacteriati</taxon>
        <taxon>Methanobacteriota</taxon>
        <taxon>Archaeoglobi</taxon>
        <taxon>Archaeoglobales</taxon>
        <taxon>Archaeoglobaceae</taxon>
        <taxon>Archaeoglobus</taxon>
    </lineage>
</organism>
<dbReference type="SUPFAM" id="SSF54786">
    <property type="entry name" value="YcfA/nrd intein domain"/>
    <property type="match status" value="1"/>
</dbReference>
<dbReference type="GO" id="GO:0004519">
    <property type="term" value="F:endonuclease activity"/>
    <property type="evidence" value="ECO:0007669"/>
    <property type="project" value="UniProtKB-KW"/>
</dbReference>
<dbReference type="KEGG" id="ave:Arcve_0838"/>
<evidence type="ECO:0000256" key="4">
    <source>
        <dbReference type="ARBA" id="ARBA00022801"/>
    </source>
</evidence>
<dbReference type="GO" id="GO:0016787">
    <property type="term" value="F:hydrolase activity"/>
    <property type="evidence" value="ECO:0007669"/>
    <property type="project" value="UniProtKB-KW"/>
</dbReference>
<dbReference type="InterPro" id="IPR012933">
    <property type="entry name" value="HicA_mRNA_interferase"/>
</dbReference>
<evidence type="ECO:0000313" key="7">
    <source>
        <dbReference type="EMBL" id="AEA46853.1"/>
    </source>
</evidence>